<feature type="transmembrane region" description="Helical" evidence="1">
    <location>
        <begin position="26"/>
        <end position="47"/>
    </location>
</feature>
<evidence type="ECO:0000256" key="1">
    <source>
        <dbReference type="SAM" id="Phobius"/>
    </source>
</evidence>
<dbReference type="EMBL" id="SPDV01000029">
    <property type="protein sequence ID" value="TFI57530.1"/>
    <property type="molecule type" value="Genomic_DNA"/>
</dbReference>
<keyword evidence="3" id="KW-1185">Reference proteome</keyword>
<keyword evidence="1" id="KW-0812">Transmembrane</keyword>
<proteinExistence type="predicted"/>
<keyword evidence="1" id="KW-0472">Membrane</keyword>
<evidence type="ECO:0000313" key="2">
    <source>
        <dbReference type="EMBL" id="TFI57530.1"/>
    </source>
</evidence>
<sequence length="152" mass="16142">MSSRDAPETAVSHPSPQRERVSSPRLLLALILAPTAWLGQLIASYSLSSVACDPSGSSVDMEVVPGLWTLLLLINLASLAAGTVGIWLAWAAWRRSRREKAGGRHTLLDVGEGRTRFMAVSALIVSGIFLVAIAAEAAALLILQRCAPGTWL</sequence>
<dbReference type="OrthoDB" id="7596258at2"/>
<dbReference type="RefSeq" id="WP_135087940.1">
    <property type="nucleotide sequence ID" value="NZ_SPDV01000029.1"/>
</dbReference>
<gene>
    <name evidence="2" type="ORF">E2493_14250</name>
</gene>
<feature type="transmembrane region" description="Helical" evidence="1">
    <location>
        <begin position="67"/>
        <end position="90"/>
    </location>
</feature>
<accession>A0A4Y8ZNE0</accession>
<reference evidence="2 3" key="1">
    <citation type="submission" date="2019-03" db="EMBL/GenBank/DDBJ databases">
        <title>Genome sequence of Sphingomonas sp. 17J27-24.</title>
        <authorList>
            <person name="Kim M."/>
            <person name="Maeng S."/>
            <person name="Sathiyaraj S."/>
        </authorList>
    </citation>
    <scope>NUCLEOTIDE SEQUENCE [LARGE SCALE GENOMIC DNA]</scope>
    <source>
        <strain evidence="2 3">17J27-24</strain>
    </source>
</reference>
<dbReference type="Proteomes" id="UP000298213">
    <property type="component" value="Unassembled WGS sequence"/>
</dbReference>
<protein>
    <submittedName>
        <fullName evidence="2">Uncharacterized protein</fullName>
    </submittedName>
</protein>
<keyword evidence="1" id="KW-1133">Transmembrane helix</keyword>
<name>A0A4Y8ZNE0_9SPHN</name>
<comment type="caution">
    <text evidence="2">The sequence shown here is derived from an EMBL/GenBank/DDBJ whole genome shotgun (WGS) entry which is preliminary data.</text>
</comment>
<feature type="transmembrane region" description="Helical" evidence="1">
    <location>
        <begin position="117"/>
        <end position="143"/>
    </location>
</feature>
<dbReference type="AlphaFoldDB" id="A0A4Y8ZNE0"/>
<evidence type="ECO:0000313" key="3">
    <source>
        <dbReference type="Proteomes" id="UP000298213"/>
    </source>
</evidence>
<organism evidence="2 3">
    <name type="scientific">Sphingomonas parva</name>
    <dbReference type="NCBI Taxonomy" id="2555898"/>
    <lineage>
        <taxon>Bacteria</taxon>
        <taxon>Pseudomonadati</taxon>
        <taxon>Pseudomonadota</taxon>
        <taxon>Alphaproteobacteria</taxon>
        <taxon>Sphingomonadales</taxon>
        <taxon>Sphingomonadaceae</taxon>
        <taxon>Sphingomonas</taxon>
    </lineage>
</organism>